<protein>
    <recommendedName>
        <fullName evidence="1">Retrovirus-related Pol polyprotein from transposon TNT 1-94-like beta-barrel domain-containing protein</fullName>
    </recommendedName>
</protein>
<evidence type="ECO:0000313" key="2">
    <source>
        <dbReference type="EMBL" id="GJU09550.1"/>
    </source>
</evidence>
<reference evidence="2" key="2">
    <citation type="submission" date="2022-01" db="EMBL/GenBank/DDBJ databases">
        <authorList>
            <person name="Yamashiro T."/>
            <person name="Shiraishi A."/>
            <person name="Satake H."/>
            <person name="Nakayama K."/>
        </authorList>
    </citation>
    <scope>NUCLEOTIDE SEQUENCE</scope>
</reference>
<dbReference type="Proteomes" id="UP001151760">
    <property type="component" value="Unassembled WGS sequence"/>
</dbReference>
<dbReference type="EMBL" id="BQNB010021737">
    <property type="protein sequence ID" value="GJU09550.1"/>
    <property type="molecule type" value="Genomic_DNA"/>
</dbReference>
<gene>
    <name evidence="2" type="ORF">Tco_1131946</name>
</gene>
<dbReference type="InterPro" id="IPR054722">
    <property type="entry name" value="PolX-like_BBD"/>
</dbReference>
<sequence>MVPRTVFTRSGPISLNTARPVNTVQPRTAMNNAGPMKNIINNAYSTARRPFNKITAANNSNFTKKVNTVKGTKVNTARPKAVIGAVKGNKGNAVKASACWVWRPKHKILDHQDLKDKGVIDSGCSRHMTGNSSYLIDYEEINEGFVAFRGNSKGGKITRKCKIRTGKLDFEDVYFVKELKFNPFSVSQMCDKKNSVLFTNTECVVLSPDIKLTDENHVLLEVPRKDNMYSVDLKNVTPQGGLNCLFAKATPDESNL</sequence>
<name>A0ABQ5JBX8_9ASTR</name>
<accession>A0ABQ5JBX8</accession>
<evidence type="ECO:0000313" key="3">
    <source>
        <dbReference type="Proteomes" id="UP001151760"/>
    </source>
</evidence>
<evidence type="ECO:0000259" key="1">
    <source>
        <dbReference type="Pfam" id="PF22936"/>
    </source>
</evidence>
<comment type="caution">
    <text evidence="2">The sequence shown here is derived from an EMBL/GenBank/DDBJ whole genome shotgun (WGS) entry which is preliminary data.</text>
</comment>
<keyword evidence="3" id="KW-1185">Reference proteome</keyword>
<feature type="domain" description="Retrovirus-related Pol polyprotein from transposon TNT 1-94-like beta-barrel" evidence="1">
    <location>
        <begin position="119"/>
        <end position="192"/>
    </location>
</feature>
<proteinExistence type="predicted"/>
<organism evidence="2 3">
    <name type="scientific">Tanacetum coccineum</name>
    <dbReference type="NCBI Taxonomy" id="301880"/>
    <lineage>
        <taxon>Eukaryota</taxon>
        <taxon>Viridiplantae</taxon>
        <taxon>Streptophyta</taxon>
        <taxon>Embryophyta</taxon>
        <taxon>Tracheophyta</taxon>
        <taxon>Spermatophyta</taxon>
        <taxon>Magnoliopsida</taxon>
        <taxon>eudicotyledons</taxon>
        <taxon>Gunneridae</taxon>
        <taxon>Pentapetalae</taxon>
        <taxon>asterids</taxon>
        <taxon>campanulids</taxon>
        <taxon>Asterales</taxon>
        <taxon>Asteraceae</taxon>
        <taxon>Asteroideae</taxon>
        <taxon>Anthemideae</taxon>
        <taxon>Anthemidinae</taxon>
        <taxon>Tanacetum</taxon>
    </lineage>
</organism>
<reference evidence="2" key="1">
    <citation type="journal article" date="2022" name="Int. J. Mol. Sci.">
        <title>Draft Genome of Tanacetum Coccineum: Genomic Comparison of Closely Related Tanacetum-Family Plants.</title>
        <authorList>
            <person name="Yamashiro T."/>
            <person name="Shiraishi A."/>
            <person name="Nakayama K."/>
            <person name="Satake H."/>
        </authorList>
    </citation>
    <scope>NUCLEOTIDE SEQUENCE</scope>
</reference>
<dbReference type="Pfam" id="PF22936">
    <property type="entry name" value="Pol_BBD"/>
    <property type="match status" value="1"/>
</dbReference>